<dbReference type="Gene3D" id="2.60.40.1120">
    <property type="entry name" value="Carboxypeptidase-like, regulatory domain"/>
    <property type="match status" value="1"/>
</dbReference>
<dbReference type="InterPro" id="IPR008969">
    <property type="entry name" value="CarboxyPept-like_regulatory"/>
</dbReference>
<gene>
    <name evidence="1" type="ORF">LCGC14_2856640</name>
</gene>
<protein>
    <recommendedName>
        <fullName evidence="2">TonB-dependent receptor plug domain-containing protein</fullName>
    </recommendedName>
</protein>
<dbReference type="Pfam" id="PF13715">
    <property type="entry name" value="CarbopepD_reg_2"/>
    <property type="match status" value="1"/>
</dbReference>
<evidence type="ECO:0008006" key="2">
    <source>
        <dbReference type="Google" id="ProtNLM"/>
    </source>
</evidence>
<dbReference type="AlphaFoldDB" id="A0A0F9AXS2"/>
<evidence type="ECO:0000313" key="1">
    <source>
        <dbReference type="EMBL" id="KKK77136.1"/>
    </source>
</evidence>
<dbReference type="FunFam" id="2.60.40.1120:FF:000003">
    <property type="entry name" value="Outer membrane protein Omp121"/>
    <property type="match status" value="1"/>
</dbReference>
<organism evidence="1">
    <name type="scientific">marine sediment metagenome</name>
    <dbReference type="NCBI Taxonomy" id="412755"/>
    <lineage>
        <taxon>unclassified sequences</taxon>
        <taxon>metagenomes</taxon>
        <taxon>ecological metagenomes</taxon>
    </lineage>
</organism>
<comment type="caution">
    <text evidence="1">The sequence shown here is derived from an EMBL/GenBank/DDBJ whole genome shotgun (WGS) entry which is preliminary data.</text>
</comment>
<name>A0A0F9AXS2_9ZZZZ</name>
<accession>A0A0F9AXS2</accession>
<dbReference type="EMBL" id="LAZR01055099">
    <property type="protein sequence ID" value="KKK77136.1"/>
    <property type="molecule type" value="Genomic_DNA"/>
</dbReference>
<feature type="non-terminal residue" evidence="1">
    <location>
        <position position="121"/>
    </location>
</feature>
<dbReference type="SUPFAM" id="SSF49464">
    <property type="entry name" value="Carboxypeptidase regulatory domain-like"/>
    <property type="match status" value="1"/>
</dbReference>
<proteinExistence type="predicted"/>
<reference evidence="1" key="1">
    <citation type="journal article" date="2015" name="Nature">
        <title>Complex archaea that bridge the gap between prokaryotes and eukaryotes.</title>
        <authorList>
            <person name="Spang A."/>
            <person name="Saw J.H."/>
            <person name="Jorgensen S.L."/>
            <person name="Zaremba-Niedzwiedzka K."/>
            <person name="Martijn J."/>
            <person name="Lind A.E."/>
            <person name="van Eijk R."/>
            <person name="Schleper C."/>
            <person name="Guy L."/>
            <person name="Ettema T.J."/>
        </authorList>
    </citation>
    <scope>NUCLEOTIDE SEQUENCE</scope>
</reference>
<sequence length="121" mass="12946">MKQKLKFLKSTLLFCFLILFVSMSYAQDRSVTGTVIDDAGDGIPGVSIIVQGTTTGAITDLDGKYTLNVPAEATTLLYSYVGMTTQQVEIGDQTVIDVTMAIDAIGLEEVIVIGYGTAKKK</sequence>